<dbReference type="Pfam" id="PF07552">
    <property type="entry name" value="Coat_X"/>
    <property type="match status" value="2"/>
</dbReference>
<proteinExistence type="predicted"/>
<evidence type="ECO:0000256" key="1">
    <source>
        <dbReference type="SAM" id="MobiDB-lite"/>
    </source>
</evidence>
<evidence type="ECO:0000259" key="2">
    <source>
        <dbReference type="Pfam" id="PF07552"/>
    </source>
</evidence>
<reference evidence="3" key="1">
    <citation type="submission" date="2020-08" db="EMBL/GenBank/DDBJ databases">
        <title>Functional genomics of gut bacteria from endangered species of beetles.</title>
        <authorList>
            <person name="Carlos-Shanley C."/>
        </authorList>
    </citation>
    <scope>NUCLEOTIDE SEQUENCE [LARGE SCALE GENOMIC DNA]</scope>
    <source>
        <strain evidence="3">S00060</strain>
    </source>
</reference>
<dbReference type="Proteomes" id="UP000543174">
    <property type="component" value="Unassembled WGS sequence"/>
</dbReference>
<feature type="region of interest" description="Disordered" evidence="1">
    <location>
        <begin position="1"/>
        <end position="27"/>
    </location>
</feature>
<name>A0A7W3NFW9_PRIAR</name>
<feature type="domain" description="Spore coat protein X/V" evidence="2">
    <location>
        <begin position="120"/>
        <end position="174"/>
    </location>
</feature>
<dbReference type="GO" id="GO:0030435">
    <property type="term" value="P:sporulation resulting in formation of a cellular spore"/>
    <property type="evidence" value="ECO:0007669"/>
    <property type="project" value="InterPro"/>
</dbReference>
<protein>
    <submittedName>
        <fullName evidence="3">Spore coat protein X</fullName>
    </submittedName>
</protein>
<keyword evidence="4" id="KW-1185">Reference proteome</keyword>
<dbReference type="InterPro" id="IPR011428">
    <property type="entry name" value="Spore_coat_X/V"/>
</dbReference>
<dbReference type="RefSeq" id="WP_182527956.1">
    <property type="nucleotide sequence ID" value="NZ_JACJHT010000010.1"/>
</dbReference>
<organism evidence="3 4">
    <name type="scientific">Priestia aryabhattai</name>
    <name type="common">Bacillus aryabhattai</name>
    <dbReference type="NCBI Taxonomy" id="412384"/>
    <lineage>
        <taxon>Bacteria</taxon>
        <taxon>Bacillati</taxon>
        <taxon>Bacillota</taxon>
        <taxon>Bacilli</taxon>
        <taxon>Bacillales</taxon>
        <taxon>Bacillaceae</taxon>
        <taxon>Priestia</taxon>
    </lineage>
</organism>
<evidence type="ECO:0000313" key="3">
    <source>
        <dbReference type="EMBL" id="MBA9042278.1"/>
    </source>
</evidence>
<feature type="domain" description="Spore coat protein X/V" evidence="2">
    <location>
        <begin position="57"/>
        <end position="110"/>
    </location>
</feature>
<dbReference type="AlphaFoldDB" id="A0A7W3NFW9"/>
<feature type="compositionally biased region" description="Basic and acidic residues" evidence="1">
    <location>
        <begin position="1"/>
        <end position="11"/>
    </location>
</feature>
<dbReference type="GO" id="GO:0031160">
    <property type="term" value="C:spore wall"/>
    <property type="evidence" value="ECO:0007669"/>
    <property type="project" value="InterPro"/>
</dbReference>
<accession>A0A7W3NFW9</accession>
<gene>
    <name evidence="3" type="ORF">HNP21_005413</name>
</gene>
<sequence length="181" mass="19954">MPTHKRYESREVKKRSKKKYSDHDHKSRFELEEDDHFSHLFESDNHFEDESNEDAVIEQEPDAFSFIDQDSDELIWIKDSCNIDVSTVDTQVAAQVQVALQTAIGVITATLVGNVDGQVIAQELLASANLDQINKQKIIIVNSKDVTITTADTDIGVNIQAAVQTLTAVVTAILVGNVSGG</sequence>
<evidence type="ECO:0000313" key="4">
    <source>
        <dbReference type="Proteomes" id="UP000543174"/>
    </source>
</evidence>
<dbReference type="EMBL" id="JACJHT010000010">
    <property type="protein sequence ID" value="MBA9042278.1"/>
    <property type="molecule type" value="Genomic_DNA"/>
</dbReference>
<comment type="caution">
    <text evidence="3">The sequence shown here is derived from an EMBL/GenBank/DDBJ whole genome shotgun (WGS) entry which is preliminary data.</text>
</comment>